<dbReference type="Proteomes" id="UP001595533">
    <property type="component" value="Unassembled WGS sequence"/>
</dbReference>
<name>A0ABV7J691_9GAMM</name>
<dbReference type="InterPro" id="IPR047140">
    <property type="entry name" value="LabA"/>
</dbReference>
<dbReference type="PANTHER" id="PTHR35458:SF8">
    <property type="entry name" value="SLR0650 PROTEIN"/>
    <property type="match status" value="1"/>
</dbReference>
<protein>
    <submittedName>
        <fullName evidence="2">NYN domain-containing protein</fullName>
    </submittedName>
</protein>
<gene>
    <name evidence="2" type="ORF">ACFODZ_00005</name>
</gene>
<dbReference type="Pfam" id="PF01936">
    <property type="entry name" value="NYN"/>
    <property type="match status" value="1"/>
</dbReference>
<comment type="caution">
    <text evidence="2">The sequence shown here is derived from an EMBL/GenBank/DDBJ whole genome shotgun (WGS) entry which is preliminary data.</text>
</comment>
<keyword evidence="3" id="KW-1185">Reference proteome</keyword>
<proteinExistence type="predicted"/>
<dbReference type="RefSeq" id="WP_077412853.1">
    <property type="nucleotide sequence ID" value="NZ_JBHRTS010000001.1"/>
</dbReference>
<organism evidence="2 3">
    <name type="scientific">Marinicella sediminis</name>
    <dbReference type="NCBI Taxonomy" id="1792834"/>
    <lineage>
        <taxon>Bacteria</taxon>
        <taxon>Pseudomonadati</taxon>
        <taxon>Pseudomonadota</taxon>
        <taxon>Gammaproteobacteria</taxon>
        <taxon>Lysobacterales</taxon>
        <taxon>Marinicellaceae</taxon>
        <taxon>Marinicella</taxon>
    </lineage>
</organism>
<evidence type="ECO:0000259" key="1">
    <source>
        <dbReference type="Pfam" id="PF01936"/>
    </source>
</evidence>
<dbReference type="InterPro" id="IPR021139">
    <property type="entry name" value="NYN"/>
</dbReference>
<dbReference type="PANTHER" id="PTHR35458">
    <property type="entry name" value="SLR0755 PROTEIN"/>
    <property type="match status" value="1"/>
</dbReference>
<dbReference type="Gene3D" id="3.40.50.1010">
    <property type="entry name" value="5'-nuclease"/>
    <property type="match status" value="1"/>
</dbReference>
<evidence type="ECO:0000313" key="2">
    <source>
        <dbReference type="EMBL" id="MFC3192607.1"/>
    </source>
</evidence>
<reference evidence="3" key="1">
    <citation type="journal article" date="2019" name="Int. J. Syst. Evol. Microbiol.">
        <title>The Global Catalogue of Microorganisms (GCM) 10K type strain sequencing project: providing services to taxonomists for standard genome sequencing and annotation.</title>
        <authorList>
            <consortium name="The Broad Institute Genomics Platform"/>
            <consortium name="The Broad Institute Genome Sequencing Center for Infectious Disease"/>
            <person name="Wu L."/>
            <person name="Ma J."/>
        </authorList>
    </citation>
    <scope>NUCLEOTIDE SEQUENCE [LARGE SCALE GENOMIC DNA]</scope>
    <source>
        <strain evidence="3">KCTC 42953</strain>
    </source>
</reference>
<sequence length="191" mass="21450">MALVKSAMLVDGENLVFRYQAMVSEGKVPKKSVIHQKDVLVWDRQIQNLWNTDFYRVSYYTSCVGDTDALETLRKKISDINFNVGNGHRSYYGKIDLTPHVYKKAKASTKSRLVDINICIDAMRYACSTGTEVVTILSGDGDFGELVRELQRQGRKVCVGAFSSGLAQELIYLPDSFVSLDELFFEDSPVA</sequence>
<feature type="domain" description="NYN" evidence="1">
    <location>
        <begin position="7"/>
        <end position="181"/>
    </location>
</feature>
<dbReference type="EMBL" id="JBHRTS010000001">
    <property type="protein sequence ID" value="MFC3192607.1"/>
    <property type="molecule type" value="Genomic_DNA"/>
</dbReference>
<evidence type="ECO:0000313" key="3">
    <source>
        <dbReference type="Proteomes" id="UP001595533"/>
    </source>
</evidence>
<accession>A0ABV7J691</accession>